<proteinExistence type="predicted"/>
<accession>A0ACD1GNN4</accession>
<name>A0ACD1GNN4_9EURO</name>
<gene>
    <name evidence="1" type="ORF">BO95DRAFT_160728</name>
</gene>
<evidence type="ECO:0000313" key="2">
    <source>
        <dbReference type="Proteomes" id="UP000249057"/>
    </source>
</evidence>
<keyword evidence="2" id="KW-1185">Reference proteome</keyword>
<dbReference type="Proteomes" id="UP000249057">
    <property type="component" value="Unassembled WGS sequence"/>
</dbReference>
<reference evidence="1" key="1">
    <citation type="submission" date="2018-02" db="EMBL/GenBank/DDBJ databases">
        <title>The genomes of Aspergillus section Nigri reveals drivers in fungal speciation.</title>
        <authorList>
            <consortium name="DOE Joint Genome Institute"/>
            <person name="Vesth T.C."/>
            <person name="Nybo J."/>
            <person name="Theobald S."/>
            <person name="Brandl J."/>
            <person name="Frisvad J.C."/>
            <person name="Nielsen K.F."/>
            <person name="Lyhne E.K."/>
            <person name="Kogle M.E."/>
            <person name="Kuo A."/>
            <person name="Riley R."/>
            <person name="Clum A."/>
            <person name="Nolan M."/>
            <person name="Lipzen A."/>
            <person name="Salamov A."/>
            <person name="Henrissat B."/>
            <person name="Wiebenga A."/>
            <person name="De vries R.P."/>
            <person name="Grigoriev I.V."/>
            <person name="Mortensen U.H."/>
            <person name="Andersen M.R."/>
            <person name="Baker S.E."/>
        </authorList>
    </citation>
    <scope>NUCLEOTIDE SEQUENCE</scope>
    <source>
        <strain evidence="1">CBS 621.78</strain>
    </source>
</reference>
<dbReference type="EMBL" id="KZ825313">
    <property type="protein sequence ID" value="RAH50734.1"/>
    <property type="molecule type" value="Genomic_DNA"/>
</dbReference>
<evidence type="ECO:0000313" key="1">
    <source>
        <dbReference type="EMBL" id="RAH50734.1"/>
    </source>
</evidence>
<protein>
    <submittedName>
        <fullName evidence="1">Uncharacterized protein</fullName>
    </submittedName>
</protein>
<sequence>MPCQVLPCPFALALCHFWLMNPEGLEAWVFLDCLDCLDCLIFTMMVEVARCRSPHMHQQVLYRYVHTVLTVSCIFPDRLAAGKRHQSSSSLYIFFDCQYSVVTYLSGRIGRTLRRTDTFQLLPFCRHSCLLLQLSHHQTSTQSMMGY</sequence>
<organism evidence="1 2">
    <name type="scientific">Aspergillus brunneoviolaceus CBS 621.78</name>
    <dbReference type="NCBI Taxonomy" id="1450534"/>
    <lineage>
        <taxon>Eukaryota</taxon>
        <taxon>Fungi</taxon>
        <taxon>Dikarya</taxon>
        <taxon>Ascomycota</taxon>
        <taxon>Pezizomycotina</taxon>
        <taxon>Eurotiomycetes</taxon>
        <taxon>Eurotiomycetidae</taxon>
        <taxon>Eurotiales</taxon>
        <taxon>Aspergillaceae</taxon>
        <taxon>Aspergillus</taxon>
        <taxon>Aspergillus subgen. Circumdati</taxon>
    </lineage>
</organism>